<dbReference type="EMBL" id="JAPFFI010001069">
    <property type="protein sequence ID" value="KAJ6287947.1"/>
    <property type="molecule type" value="Genomic_DNA"/>
</dbReference>
<dbReference type="Proteomes" id="UP001141253">
    <property type="component" value="Unassembled WGS sequence"/>
</dbReference>
<sequence>MRGYPFTLRGTWGSLKTWQSWGSGSWDVGSCQEAAFSWYESVPECKEIRGFTVQKRANGQNHHKNIFLMKAKDSPEPVVDEEDKSQAVDIQRQDDRGIDWKNG</sequence>
<evidence type="ECO:0000313" key="2">
    <source>
        <dbReference type="EMBL" id="KAJ6287947.1"/>
    </source>
</evidence>
<protein>
    <submittedName>
        <fullName evidence="2">Uncharacterized protein</fullName>
    </submittedName>
</protein>
<gene>
    <name evidence="2" type="ORF">OIU77_001108</name>
</gene>
<reference evidence="2" key="2">
    <citation type="journal article" date="2023" name="Int. J. Mol. Sci.">
        <title>De Novo Assembly and Annotation of 11 Diverse Shrub Willow (Salix) Genomes Reveals Novel Gene Organization in Sex-Linked Regions.</title>
        <authorList>
            <person name="Hyden B."/>
            <person name="Feng K."/>
            <person name="Yates T.B."/>
            <person name="Jawdy S."/>
            <person name="Cereghino C."/>
            <person name="Smart L.B."/>
            <person name="Muchero W."/>
        </authorList>
    </citation>
    <scope>NUCLEOTIDE SEQUENCE</scope>
    <source>
        <tissue evidence="2">Shoot tip</tissue>
    </source>
</reference>
<evidence type="ECO:0000256" key="1">
    <source>
        <dbReference type="SAM" id="MobiDB-lite"/>
    </source>
</evidence>
<reference evidence="2" key="1">
    <citation type="submission" date="2022-10" db="EMBL/GenBank/DDBJ databases">
        <authorList>
            <person name="Hyden B.L."/>
            <person name="Feng K."/>
            <person name="Yates T."/>
            <person name="Jawdy S."/>
            <person name="Smart L.B."/>
            <person name="Muchero W."/>
        </authorList>
    </citation>
    <scope>NUCLEOTIDE SEQUENCE</scope>
    <source>
        <tissue evidence="2">Shoot tip</tissue>
    </source>
</reference>
<proteinExistence type="predicted"/>
<accession>A0ABQ8ZGD6</accession>
<name>A0ABQ8ZGD6_9ROSI</name>
<organism evidence="2 3">
    <name type="scientific">Salix suchowensis</name>
    <dbReference type="NCBI Taxonomy" id="1278906"/>
    <lineage>
        <taxon>Eukaryota</taxon>
        <taxon>Viridiplantae</taxon>
        <taxon>Streptophyta</taxon>
        <taxon>Embryophyta</taxon>
        <taxon>Tracheophyta</taxon>
        <taxon>Spermatophyta</taxon>
        <taxon>Magnoliopsida</taxon>
        <taxon>eudicotyledons</taxon>
        <taxon>Gunneridae</taxon>
        <taxon>Pentapetalae</taxon>
        <taxon>rosids</taxon>
        <taxon>fabids</taxon>
        <taxon>Malpighiales</taxon>
        <taxon>Salicaceae</taxon>
        <taxon>Saliceae</taxon>
        <taxon>Salix</taxon>
    </lineage>
</organism>
<comment type="caution">
    <text evidence="2">The sequence shown here is derived from an EMBL/GenBank/DDBJ whole genome shotgun (WGS) entry which is preliminary data.</text>
</comment>
<feature type="compositionally biased region" description="Basic and acidic residues" evidence="1">
    <location>
        <begin position="91"/>
        <end position="103"/>
    </location>
</feature>
<feature type="region of interest" description="Disordered" evidence="1">
    <location>
        <begin position="71"/>
        <end position="103"/>
    </location>
</feature>
<evidence type="ECO:0000313" key="3">
    <source>
        <dbReference type="Proteomes" id="UP001141253"/>
    </source>
</evidence>
<keyword evidence="3" id="KW-1185">Reference proteome</keyword>